<evidence type="ECO:0000256" key="1">
    <source>
        <dbReference type="SAM" id="MobiDB-lite"/>
    </source>
</evidence>
<comment type="caution">
    <text evidence="3">The sequence shown here is derived from an EMBL/GenBank/DDBJ whole genome shotgun (WGS) entry which is preliminary data.</text>
</comment>
<evidence type="ECO:0000313" key="4">
    <source>
        <dbReference type="Proteomes" id="UP001341840"/>
    </source>
</evidence>
<dbReference type="EMBL" id="JASCZI010182669">
    <property type="protein sequence ID" value="MED6188380.1"/>
    <property type="molecule type" value="Genomic_DNA"/>
</dbReference>
<organism evidence="3 4">
    <name type="scientific">Stylosanthes scabra</name>
    <dbReference type="NCBI Taxonomy" id="79078"/>
    <lineage>
        <taxon>Eukaryota</taxon>
        <taxon>Viridiplantae</taxon>
        <taxon>Streptophyta</taxon>
        <taxon>Embryophyta</taxon>
        <taxon>Tracheophyta</taxon>
        <taxon>Spermatophyta</taxon>
        <taxon>Magnoliopsida</taxon>
        <taxon>eudicotyledons</taxon>
        <taxon>Gunneridae</taxon>
        <taxon>Pentapetalae</taxon>
        <taxon>rosids</taxon>
        <taxon>fabids</taxon>
        <taxon>Fabales</taxon>
        <taxon>Fabaceae</taxon>
        <taxon>Papilionoideae</taxon>
        <taxon>50 kb inversion clade</taxon>
        <taxon>dalbergioids sensu lato</taxon>
        <taxon>Dalbergieae</taxon>
        <taxon>Pterocarpus clade</taxon>
        <taxon>Stylosanthes</taxon>
    </lineage>
</organism>
<keyword evidence="2" id="KW-0732">Signal</keyword>
<reference evidence="3 4" key="1">
    <citation type="journal article" date="2023" name="Plants (Basel)">
        <title>Bridging the Gap: Combining Genomics and Transcriptomics Approaches to Understand Stylosanthes scabra, an Orphan Legume from the Brazilian Caatinga.</title>
        <authorList>
            <person name="Ferreira-Neto J.R.C."/>
            <person name="da Silva M.D."/>
            <person name="Binneck E."/>
            <person name="de Melo N.F."/>
            <person name="da Silva R.H."/>
            <person name="de Melo A.L.T.M."/>
            <person name="Pandolfi V."/>
            <person name="Bustamante F.O."/>
            <person name="Brasileiro-Vidal A.C."/>
            <person name="Benko-Iseppon A.M."/>
        </authorList>
    </citation>
    <scope>NUCLEOTIDE SEQUENCE [LARGE SCALE GENOMIC DNA]</scope>
    <source>
        <tissue evidence="3">Leaves</tissue>
    </source>
</reference>
<protein>
    <recommendedName>
        <fullName evidence="5">Secreted protein</fullName>
    </recommendedName>
</protein>
<name>A0ABU6WTU7_9FABA</name>
<keyword evidence="4" id="KW-1185">Reference proteome</keyword>
<feature type="chain" id="PRO_5045885187" description="Secreted protein" evidence="2">
    <location>
        <begin position="32"/>
        <end position="180"/>
    </location>
</feature>
<evidence type="ECO:0000313" key="3">
    <source>
        <dbReference type="EMBL" id="MED6188380.1"/>
    </source>
</evidence>
<dbReference type="Proteomes" id="UP001341840">
    <property type="component" value="Unassembled WGS sequence"/>
</dbReference>
<evidence type="ECO:0008006" key="5">
    <source>
        <dbReference type="Google" id="ProtNLM"/>
    </source>
</evidence>
<proteinExistence type="predicted"/>
<feature type="region of interest" description="Disordered" evidence="1">
    <location>
        <begin position="152"/>
        <end position="180"/>
    </location>
</feature>
<accession>A0ABU6WTU7</accession>
<sequence>MVLAFISRLKIGKTMLLLLLVLLFTTRNTEDTGGFTAGFLISWIRMIPVDFPSKKSPAPIRTHFLNLFSKAASHAKSATAAPFPFRTVVDGSVHGGRHRIWSLPFSSVEKPQLSVVLAGSRSPPSLRLRLTVSPPFSCRGPLLRDHRILWGKKSAGKNGGKTGSSANLPGKKSAGKSYGK</sequence>
<feature type="signal peptide" evidence="2">
    <location>
        <begin position="1"/>
        <end position="31"/>
    </location>
</feature>
<gene>
    <name evidence="3" type="ORF">PIB30_085461</name>
</gene>
<evidence type="ECO:0000256" key="2">
    <source>
        <dbReference type="SAM" id="SignalP"/>
    </source>
</evidence>